<feature type="active site" description="Charge relay system; for autoendoproteolytic cleavage activity" evidence="12">
    <location>
        <position position="641"/>
    </location>
</feature>
<feature type="chain" id="PRO_5023220726" description="Phosphatidylserine decarboxylase 1 beta chain" evidence="12">
    <location>
        <begin position="1"/>
        <end position="640"/>
    </location>
</feature>
<keyword evidence="2 12" id="KW-0444">Lipid biosynthesis</keyword>
<evidence type="ECO:0000256" key="9">
    <source>
        <dbReference type="ARBA" id="ARBA00023239"/>
    </source>
</evidence>
<evidence type="ECO:0000256" key="4">
    <source>
        <dbReference type="ARBA" id="ARBA00022793"/>
    </source>
</evidence>
<accession>A0A1R1PSV9</accession>
<evidence type="ECO:0000256" key="10">
    <source>
        <dbReference type="ARBA" id="ARBA00023264"/>
    </source>
</evidence>
<dbReference type="Pfam" id="PF02666">
    <property type="entry name" value="PS_Dcarbxylase"/>
    <property type="match status" value="2"/>
</dbReference>
<feature type="region of interest" description="Disordered" evidence="13">
    <location>
        <begin position="372"/>
        <end position="423"/>
    </location>
</feature>
<evidence type="ECO:0000256" key="6">
    <source>
        <dbReference type="ARBA" id="ARBA00023098"/>
    </source>
</evidence>
<dbReference type="UniPathway" id="UPA00558">
    <property type="reaction ID" value="UER00616"/>
</dbReference>
<dbReference type="AlphaFoldDB" id="A0A1R1PSV9"/>
<evidence type="ECO:0000256" key="11">
    <source>
        <dbReference type="ARBA" id="ARBA00023317"/>
    </source>
</evidence>
<keyword evidence="11 12" id="KW-0670">Pyruvate</keyword>
<feature type="compositionally biased region" description="Low complexity" evidence="13">
    <location>
        <begin position="70"/>
        <end position="83"/>
    </location>
</feature>
<reference evidence="15" key="1">
    <citation type="submission" date="2017-01" db="EMBL/GenBank/DDBJ databases">
        <authorList>
            <person name="Wang Y."/>
            <person name="White M."/>
            <person name="Kvist S."/>
            <person name="Moncalvo J.-M."/>
        </authorList>
    </citation>
    <scope>NUCLEOTIDE SEQUENCE [LARGE SCALE GENOMIC DNA]</scope>
    <source>
        <strain evidence="15">COL-18-3</strain>
    </source>
</reference>
<keyword evidence="9 12" id="KW-0456">Lyase</keyword>
<feature type="active site" description="Charge relay system; for autoendoproteolytic cleavage activity" evidence="12">
    <location>
        <position position="525"/>
    </location>
</feature>
<gene>
    <name evidence="12" type="primary">PSD1</name>
    <name evidence="14" type="ORF">AX774_g2434</name>
</gene>
<dbReference type="EMBL" id="LSSK01000261">
    <property type="protein sequence ID" value="OMH84048.1"/>
    <property type="molecule type" value="Genomic_DNA"/>
</dbReference>
<keyword evidence="15" id="KW-1185">Reference proteome</keyword>
<dbReference type="NCBIfam" id="TIGR00163">
    <property type="entry name" value="PS_decarb"/>
    <property type="match status" value="1"/>
</dbReference>
<keyword evidence="4 12" id="KW-0210">Decarboxylase</keyword>
<evidence type="ECO:0000313" key="14">
    <source>
        <dbReference type="EMBL" id="OMH84048.1"/>
    </source>
</evidence>
<dbReference type="InterPro" id="IPR033661">
    <property type="entry name" value="PSD_type1_euk"/>
</dbReference>
<dbReference type="InterPro" id="IPR033177">
    <property type="entry name" value="PSD-B"/>
</dbReference>
<dbReference type="GO" id="GO:0004609">
    <property type="term" value="F:phosphatidylserine decarboxylase activity"/>
    <property type="evidence" value="ECO:0007669"/>
    <property type="project" value="UniProtKB-UniRule"/>
</dbReference>
<keyword evidence="7 12" id="KW-0472">Membrane</keyword>
<keyword evidence="8 12" id="KW-0594">Phospholipid biosynthesis</keyword>
<feature type="topological domain" description="Mitochondrial matrix" evidence="12">
    <location>
        <begin position="1"/>
        <end position="191"/>
    </location>
</feature>
<organism evidence="14 15">
    <name type="scientific">Zancudomyces culisetae</name>
    <name type="common">Gut fungus</name>
    <name type="synonym">Smittium culisetae</name>
    <dbReference type="NCBI Taxonomy" id="1213189"/>
    <lineage>
        <taxon>Eukaryota</taxon>
        <taxon>Fungi</taxon>
        <taxon>Fungi incertae sedis</taxon>
        <taxon>Zoopagomycota</taxon>
        <taxon>Kickxellomycotina</taxon>
        <taxon>Harpellomycetes</taxon>
        <taxon>Harpellales</taxon>
        <taxon>Legeriomycetaceae</taxon>
        <taxon>Zancudomyces</taxon>
    </lineage>
</organism>
<feature type="region of interest" description="Disordered" evidence="13">
    <location>
        <begin position="215"/>
        <end position="242"/>
    </location>
</feature>
<dbReference type="PANTHER" id="PTHR10067">
    <property type="entry name" value="PHOSPHATIDYLSERINE DECARBOXYLASE"/>
    <property type="match status" value="1"/>
</dbReference>
<feature type="compositionally biased region" description="Polar residues" evidence="13">
    <location>
        <begin position="157"/>
        <end position="166"/>
    </location>
</feature>
<feature type="modified residue" description="Pyruvic acid (Ser); by autocatalysis" evidence="12">
    <location>
        <position position="641"/>
    </location>
</feature>
<keyword evidence="5 12" id="KW-1133">Transmembrane helix</keyword>
<comment type="catalytic activity">
    <reaction evidence="12">
        <text>a 1,2-diacyl-sn-glycero-3-phospho-L-serine + H(+) = a 1,2-diacyl-sn-glycero-3-phosphoethanolamine + CO2</text>
        <dbReference type="Rhea" id="RHEA:20828"/>
        <dbReference type="ChEBI" id="CHEBI:15378"/>
        <dbReference type="ChEBI" id="CHEBI:16526"/>
        <dbReference type="ChEBI" id="CHEBI:57262"/>
        <dbReference type="ChEBI" id="CHEBI:64612"/>
        <dbReference type="EC" id="4.1.1.65"/>
    </reaction>
</comment>
<evidence type="ECO:0000313" key="15">
    <source>
        <dbReference type="Proteomes" id="UP000188320"/>
    </source>
</evidence>
<comment type="cofactor">
    <cofactor evidence="12">
        <name>pyruvate</name>
        <dbReference type="ChEBI" id="CHEBI:15361"/>
    </cofactor>
    <text evidence="12">Binds 1 pyruvoyl group covalently per subunit.</text>
</comment>
<dbReference type="EC" id="4.1.1.65" evidence="12"/>
<feature type="site" description="Cleavage (non-hydrolytic); by autocatalysis" evidence="12">
    <location>
        <begin position="640"/>
        <end position="641"/>
    </location>
</feature>
<dbReference type="GO" id="GO:0016540">
    <property type="term" value="P:protein autoprocessing"/>
    <property type="evidence" value="ECO:0007669"/>
    <property type="project" value="UniProtKB-UniRule"/>
</dbReference>
<keyword evidence="6 12" id="KW-0443">Lipid metabolism</keyword>
<dbReference type="HAMAP" id="MF_03208">
    <property type="entry name" value="PS_decarb_PSD_B_type1_euk"/>
    <property type="match status" value="1"/>
</dbReference>
<keyword evidence="10 12" id="KW-1208">Phospholipid metabolism</keyword>
<dbReference type="GO" id="GO:0006646">
    <property type="term" value="P:phosphatidylethanolamine biosynthetic process"/>
    <property type="evidence" value="ECO:0007669"/>
    <property type="project" value="UniProtKB-UniRule"/>
</dbReference>
<feature type="compositionally biased region" description="Polar residues" evidence="13">
    <location>
        <begin position="379"/>
        <end position="392"/>
    </location>
</feature>
<feature type="topological domain" description="Mitochondrial intermembrane" evidence="12">
    <location>
        <begin position="211"/>
        <end position="674"/>
    </location>
</feature>
<dbReference type="InterPro" id="IPR003817">
    <property type="entry name" value="PS_Dcarbxylase"/>
</dbReference>
<comment type="PTM">
    <text evidence="12">Is synthesized initially as an inactive proenzyme. Formation of the active enzyme involves a self-maturation process in which the active site pyruvoyl group is generated from an internal serine residue via an autocatalytic post-translational modification. Two non-identical subunits are generated from the proenzyme in this reaction, and the pyruvate is formed at the N-terminus of the alpha chain, which is derived from the carboxyl end of the proenzyme. The autoendoproteolytic cleavage occurs by a canonical serine protease mechanism, in which the side chain hydroxyl group of the serine supplies its oxygen atom to form the C-terminus of the beta chain, while the remainder of the serine residue undergoes an oxidative deamination to produce ammonia and the pyruvoyl prosthetic group on the alpha chain. During this reaction, the Ser that is part of the protease active site of the proenzyme becomes the pyruvoyl prosthetic group, which constitutes an essential element of the active site of the mature decarboxylase.</text>
</comment>
<evidence type="ECO:0000256" key="1">
    <source>
        <dbReference type="ARBA" id="ARBA00005189"/>
    </source>
</evidence>
<dbReference type="PANTHER" id="PTHR10067:SF6">
    <property type="entry name" value="PHOSPHATIDYLSERINE DECARBOXYLASE PROENZYME, MITOCHONDRIAL"/>
    <property type="match status" value="1"/>
</dbReference>
<comment type="pathway">
    <text evidence="12">Phospholipid metabolism; phosphatidylethanolamine biosynthesis; phosphatidylethanolamine from CDP-diacylglycerol: step 2/2.</text>
</comment>
<dbReference type="GO" id="GO:0005743">
    <property type="term" value="C:mitochondrial inner membrane"/>
    <property type="evidence" value="ECO:0007669"/>
    <property type="project" value="UniProtKB-SubCell"/>
</dbReference>
<keyword evidence="12" id="KW-0496">Mitochondrion</keyword>
<evidence type="ECO:0000256" key="8">
    <source>
        <dbReference type="ARBA" id="ARBA00023209"/>
    </source>
</evidence>
<feature type="region of interest" description="Disordered" evidence="13">
    <location>
        <begin position="56"/>
        <end position="83"/>
    </location>
</feature>
<comment type="subcellular location">
    <molecule>Phosphatidylserine decarboxylase 1 beta chain</molecule>
    <subcellularLocation>
        <location evidence="12">Mitochondrion inner membrane</location>
        <topology evidence="12">Single-pass membrane protein</topology>
        <orientation evidence="12">Intermembrane side</orientation>
    </subcellularLocation>
</comment>
<evidence type="ECO:0000256" key="12">
    <source>
        <dbReference type="HAMAP-Rule" id="MF_03208"/>
    </source>
</evidence>
<evidence type="ECO:0000256" key="7">
    <source>
        <dbReference type="ARBA" id="ARBA00023136"/>
    </source>
</evidence>
<sequence>MLPKKKIYSSLSARYGPSTLQLPRNTIPIVRYSSIHSANTAGKINIYSLRSHSIMVQPKPHDNGNGNSPTQNWNSQTSLTSNSNSSSSSIHLFRYGGISHGITFSNSAVSKSVTNNPTKKSNFIPSRNFLTTLDLTRFKTRRNNDLGIGSSLSIRKNHFSSSSSAPNGDENKGSKKDEKSQKLEWFWIPAKVGIAYLCVLQLYHLLQKTYNEKSQLEDQDGEHDHERQQHQGHLQGHESEGDHEKIARVVQGPWHVKVVAKLPLRALSRFFGWFNELELPVVLRSPLLRLYGWVFGCDMSEMKDPDLKNYSNLASFFYREIKETARPIDSGLVVSPSDGKVLHFGVVESDGVIEQVKGVTYSLRDFLGMDRRRKVPSDGSHNNINTITVVNGKSNNSKDDGNINSNGDSNGNGDGKGSDAETKTNTEVVVSTNSSNGDAHVNESDLEVAIESHSEALSSAENFAEINDISYSVDTLLLGGKNTISASDDSTSGSVAHIQDIKLLPGNKLFFCVVYLAPGNYHRFHSPTDWTVQSRRHFVGDLYSVSPYIAKKLRNLFVLNERVCLMGTWKHGFMSMVPVGATNVGSVVLNFEDQLKTNLKHHPKSMFGRYFELIYGDHSGHSAGGIPITKGQELGGFRLGSTVVLVFEAPETFKFCINPGQKIEMGQLIGDLSD</sequence>
<evidence type="ECO:0000256" key="5">
    <source>
        <dbReference type="ARBA" id="ARBA00022989"/>
    </source>
</evidence>
<evidence type="ECO:0000256" key="3">
    <source>
        <dbReference type="ARBA" id="ARBA00022692"/>
    </source>
</evidence>
<comment type="similarity">
    <text evidence="12">Belongs to the phosphatidylserine decarboxylase family. PSD-B subfamily. Eukaryotic type I sub-subfamily.</text>
</comment>
<feature type="chain" id="PRO_5023220725" description="Phosphatidylserine decarboxylase 1 alpha chain" evidence="12">
    <location>
        <begin position="641"/>
        <end position="674"/>
    </location>
</feature>
<dbReference type="Proteomes" id="UP000188320">
    <property type="component" value="Unassembled WGS sequence"/>
</dbReference>
<keyword evidence="12" id="KW-0865">Zymogen</keyword>
<keyword evidence="3 12" id="KW-0812">Transmembrane</keyword>
<comment type="caution">
    <text evidence="14">The sequence shown here is derived from an EMBL/GenBank/DDBJ whole genome shotgun (WGS) entry which is preliminary data.</text>
</comment>
<proteinExistence type="inferred from homology"/>
<feature type="active site" description="Schiff-base intermediate with substrate; via pyruvic acid; for decarboxylase activity" evidence="12">
    <location>
        <position position="641"/>
    </location>
</feature>
<protein>
    <recommendedName>
        <fullName evidence="12">Phosphatidylserine decarboxylase proenzyme 1, mitochondrial</fullName>
        <ecNumber evidence="12">4.1.1.65</ecNumber>
    </recommendedName>
    <component>
        <recommendedName>
            <fullName evidence="12">Phosphatidylserine decarboxylase 1 beta chain</fullName>
        </recommendedName>
    </component>
    <component>
        <recommendedName>
            <fullName evidence="12">Phosphatidylserine decarboxylase 1 alpha chain</fullName>
        </recommendedName>
    </component>
</protein>
<comment type="function">
    <text evidence="12">Catalyzes the formation of phosphatidylethanolamine (PtdEtn) from phosphatidylserine (PtdSer). Plays a central role in phospholipid metabolism and in the interorganelle trafficking of phosphatidylserine.</text>
</comment>
<evidence type="ECO:0000256" key="13">
    <source>
        <dbReference type="SAM" id="MobiDB-lite"/>
    </source>
</evidence>
<feature type="region of interest" description="Disordered" evidence="13">
    <location>
        <begin position="157"/>
        <end position="176"/>
    </location>
</feature>
<evidence type="ECO:0000256" key="2">
    <source>
        <dbReference type="ARBA" id="ARBA00022516"/>
    </source>
</evidence>
<name>A0A1R1PSV9_ZANCU</name>
<dbReference type="OrthoDB" id="4330at2759"/>
<comment type="pathway">
    <text evidence="1">Lipid metabolism.</text>
</comment>
<comment type="subunit">
    <text evidence="12">Heterodimer of a large membrane-associated beta subunit and a small pyruvoyl-containing alpha subunit.</text>
</comment>
<comment type="subcellular location">
    <molecule>Phosphatidylserine decarboxylase 1 alpha chain</molecule>
    <subcellularLocation>
        <location evidence="12">Mitochondrion inner membrane</location>
        <topology evidence="12">Peripheral membrane protein</topology>
        <orientation evidence="12">Intermembrane side</orientation>
    </subcellularLocation>
    <text evidence="12">Anchored to the mitochondrial inner membrane through its interaction with the integral membrane beta chain.</text>
</comment>
<keyword evidence="12" id="KW-0999">Mitochondrion inner membrane</keyword>
<feature type="active site" description="Charge relay system; for autoendoproteolytic cleavage activity" evidence="12">
    <location>
        <position position="338"/>
    </location>
</feature>